<reference evidence="1 2" key="1">
    <citation type="submission" date="2020-08" db="EMBL/GenBank/DDBJ databases">
        <title>A novel species.</title>
        <authorList>
            <person name="Gao J."/>
        </authorList>
    </citation>
    <scope>NUCLEOTIDE SEQUENCE [LARGE SCALE GENOMIC DNA]</scope>
    <source>
        <strain evidence="1 2">CRXT-G-22</strain>
    </source>
</reference>
<dbReference type="Proteomes" id="UP000516052">
    <property type="component" value="Chromosome"/>
</dbReference>
<dbReference type="AlphaFoldDB" id="A0A7H0IHE8"/>
<evidence type="ECO:0000313" key="1">
    <source>
        <dbReference type="EMBL" id="QNP72214.1"/>
    </source>
</evidence>
<accession>A0A7H0IHE8</accession>
<dbReference type="EMBL" id="CP060828">
    <property type="protein sequence ID" value="QNP72214.1"/>
    <property type="molecule type" value="Genomic_DNA"/>
</dbReference>
<dbReference type="KEGG" id="sroi:IAG44_24230"/>
<evidence type="ECO:0000313" key="2">
    <source>
        <dbReference type="Proteomes" id="UP000516052"/>
    </source>
</evidence>
<proteinExistence type="predicted"/>
<protein>
    <submittedName>
        <fullName evidence="1">Uncharacterized protein</fullName>
    </submittedName>
</protein>
<keyword evidence="2" id="KW-1185">Reference proteome</keyword>
<sequence length="155" mass="17475">MERTRTHEELILVERRLFGLMDVDTDTWPEGRHPQDEPVTIHPGRIDFVSCAPDHRALVRLESWPTEPAEPEAQGDDDEIELPSGHVQLWTLTMGPGEGIFEVGPPGRYALRTTTEGCETALELAMTGRPVPDGTERYVIRFWPLTPGDQSTMRT</sequence>
<name>A0A7H0IHE8_9ACTN</name>
<dbReference type="RefSeq" id="WP_187749171.1">
    <property type="nucleotide sequence ID" value="NZ_CP060828.1"/>
</dbReference>
<organism evidence="1 2">
    <name type="scientific">Streptomyces roseirectus</name>
    <dbReference type="NCBI Taxonomy" id="2768066"/>
    <lineage>
        <taxon>Bacteria</taxon>
        <taxon>Bacillati</taxon>
        <taxon>Actinomycetota</taxon>
        <taxon>Actinomycetes</taxon>
        <taxon>Kitasatosporales</taxon>
        <taxon>Streptomycetaceae</taxon>
        <taxon>Streptomyces</taxon>
    </lineage>
</organism>
<gene>
    <name evidence="1" type="ORF">IAG44_24230</name>
</gene>